<evidence type="ECO:0000313" key="1">
    <source>
        <dbReference type="EMBL" id="AWX46369.1"/>
    </source>
</evidence>
<gene>
    <name evidence="1" type="ORF">HME9304_03402</name>
</gene>
<name>A0A2Z4LX80_9FLAO</name>
<dbReference type="Gene3D" id="2.170.120.30">
    <property type="match status" value="1"/>
</dbReference>
<protein>
    <recommendedName>
        <fullName evidence="3">YbbR-like domain-containing protein</fullName>
    </recommendedName>
</protein>
<organism evidence="1 2">
    <name type="scientific">Flagellimonas maritima</name>
    <dbReference type="NCBI Taxonomy" id="1383885"/>
    <lineage>
        <taxon>Bacteria</taxon>
        <taxon>Pseudomonadati</taxon>
        <taxon>Bacteroidota</taxon>
        <taxon>Flavobacteriia</taxon>
        <taxon>Flavobacteriales</taxon>
        <taxon>Flavobacteriaceae</taxon>
        <taxon>Flagellimonas</taxon>
    </lineage>
</organism>
<reference evidence="1 2" key="1">
    <citation type="submission" date="2018-06" db="EMBL/GenBank/DDBJ databases">
        <title>Spongiibacterium sp. HME9304 Genome sequencing and assembly.</title>
        <authorList>
            <person name="Kang H."/>
            <person name="Kim H."/>
            <person name="Joh K."/>
        </authorList>
    </citation>
    <scope>NUCLEOTIDE SEQUENCE [LARGE SCALE GENOMIC DNA]</scope>
    <source>
        <strain evidence="1 2">HME9304</strain>
    </source>
</reference>
<keyword evidence="2" id="KW-1185">Reference proteome</keyword>
<dbReference type="AlphaFoldDB" id="A0A2Z4LX80"/>
<dbReference type="Proteomes" id="UP000248536">
    <property type="component" value="Chromosome"/>
</dbReference>
<evidence type="ECO:0000313" key="2">
    <source>
        <dbReference type="Proteomes" id="UP000248536"/>
    </source>
</evidence>
<dbReference type="KEGG" id="spon:HME9304_03402"/>
<dbReference type="InterPro" id="IPR053154">
    <property type="entry name" value="c-di-AMP_regulator"/>
</dbReference>
<dbReference type="PANTHER" id="PTHR37804">
    <property type="entry name" value="CDAA REGULATORY PROTEIN CDAR"/>
    <property type="match status" value="1"/>
</dbReference>
<sequence>MFKQLLSGLNERKVKVFSLFLICSFLAWFISNLSDSYESRTNFALNYKNLPDTLLLGNKSVNSIEAKLRTSGFRFLYYNFINKRVDVDLSQVIAKNGNYLITEDALSEQIELQLPQSISLINLDRSQLFVDLYQVTAKELQIKPRLDLQFQQNFIMEGEPIITPETVLVKGPKNEIDTLTTIYTSKIEMTDVSSDFSENILLVFPKNLSNSVFSINRVNVKGKVVKFSEKAFDVPIRVLNFPKGYNVNIFPNSISVLCKATLEKLKKITLQDFEVIADYKQLNETDGNILFLEIVKKPENVYDVRMLENKINFVLEQK</sequence>
<evidence type="ECO:0008006" key="3">
    <source>
        <dbReference type="Google" id="ProtNLM"/>
    </source>
</evidence>
<accession>A0A2Z4LX80</accession>
<dbReference type="PANTHER" id="PTHR37804:SF1">
    <property type="entry name" value="CDAA REGULATORY PROTEIN CDAR"/>
    <property type="match status" value="1"/>
</dbReference>
<dbReference type="Gene3D" id="2.170.120.40">
    <property type="entry name" value="YbbR-like domain"/>
    <property type="match status" value="1"/>
</dbReference>
<dbReference type="EMBL" id="CP030104">
    <property type="protein sequence ID" value="AWX46369.1"/>
    <property type="molecule type" value="Genomic_DNA"/>
</dbReference>
<proteinExistence type="predicted"/>